<accession>A0A6H2EM86</accession>
<organism evidence="1 2">
    <name type="scientific">Arcanobacterium buesumense</name>
    <dbReference type="NCBI Taxonomy" id="2722751"/>
    <lineage>
        <taxon>Bacteria</taxon>
        <taxon>Bacillati</taxon>
        <taxon>Actinomycetota</taxon>
        <taxon>Actinomycetes</taxon>
        <taxon>Actinomycetales</taxon>
        <taxon>Actinomycetaceae</taxon>
        <taxon>Arcanobacterium</taxon>
    </lineage>
</organism>
<sequence>MKTTIVVRYFAGIAEAAGVAEDRLDAESTMTLGDVVRELTDRHGQEFGQHLRMCAMLVDGRRFADDDVVSHRENVEIDILPPFAGG</sequence>
<dbReference type="InterPro" id="IPR012675">
    <property type="entry name" value="Beta-grasp_dom_sf"/>
</dbReference>
<keyword evidence="2" id="KW-1185">Reference proteome</keyword>
<dbReference type="KEGG" id="arca:HC352_06455"/>
<proteinExistence type="predicted"/>
<dbReference type="Gene3D" id="3.10.20.30">
    <property type="match status" value="1"/>
</dbReference>
<evidence type="ECO:0000313" key="1">
    <source>
        <dbReference type="EMBL" id="QJC22184.1"/>
    </source>
</evidence>
<dbReference type="SUPFAM" id="SSF54285">
    <property type="entry name" value="MoaD/ThiS"/>
    <property type="match status" value="1"/>
</dbReference>
<dbReference type="InterPro" id="IPR016155">
    <property type="entry name" value="Mopterin_synth/thiamin_S_b"/>
</dbReference>
<dbReference type="InterPro" id="IPR003749">
    <property type="entry name" value="ThiS/MoaD-like"/>
</dbReference>
<dbReference type="RefSeq" id="WP_168918115.1">
    <property type="nucleotide sequence ID" value="NZ_CP050804.1"/>
</dbReference>
<dbReference type="EMBL" id="CP050804">
    <property type="protein sequence ID" value="QJC22184.1"/>
    <property type="molecule type" value="Genomic_DNA"/>
</dbReference>
<dbReference type="AlphaFoldDB" id="A0A6H2EM86"/>
<dbReference type="Proteomes" id="UP000502298">
    <property type="component" value="Chromosome"/>
</dbReference>
<name>A0A6H2EM86_9ACTO</name>
<reference evidence="1 2" key="1">
    <citation type="submission" date="2020-03" db="EMBL/GenBank/DDBJ databases">
        <title>Complete genome of Arcanobacterium buesumensis sp. nov. strain 2701.</title>
        <authorList>
            <person name="Borowiak M."/>
            <person name="Alssahen M."/>
            <person name="Laemmler C."/>
            <person name="Malorny B."/>
            <person name="Hassan A."/>
            <person name="Prenger-Berninghoff E."/>
            <person name="Ploetz M."/>
            <person name="Abdulmawjood A."/>
        </authorList>
    </citation>
    <scope>NUCLEOTIDE SEQUENCE [LARGE SCALE GENOMIC DNA]</scope>
    <source>
        <strain evidence="1 2">2701</strain>
    </source>
</reference>
<dbReference type="Pfam" id="PF02597">
    <property type="entry name" value="ThiS"/>
    <property type="match status" value="1"/>
</dbReference>
<protein>
    <submittedName>
        <fullName evidence="1">MoaD/ThiS family protein</fullName>
    </submittedName>
</protein>
<gene>
    <name evidence="1" type="ORF">HC352_06455</name>
</gene>
<evidence type="ECO:0000313" key="2">
    <source>
        <dbReference type="Proteomes" id="UP000502298"/>
    </source>
</evidence>